<sequence>MAMSRSVPALLSLCALVSLGACRKSEPAQGQKTVHPVVEARREFQTKLKDAPDTTPAPQPPAGVFEKVMYPAPLGNNVAYVTPVREGPKRPAVLWIQGGFNWGIDESAWEASPRDNDQSARAFREAGLVLMLPALRGCSGNPGSREYFLGEVDDVLAALDFLARRPDVDPERIYLGGHSTGGTMALLAAASGPRVRGVLAFGPVAYAYYGETGTALDRAKGEELGMRSPVVFMKYIRVPTLVIEGEEGNTSAFEPLRKAAKDAPVRFVTVPGGSHFNILAPLTELLAQRILQNDPAALPTALTEQEAVQAMRAEASAH</sequence>
<dbReference type="PANTHER" id="PTHR22946">
    <property type="entry name" value="DIENELACTONE HYDROLASE DOMAIN-CONTAINING PROTEIN-RELATED"/>
    <property type="match status" value="1"/>
</dbReference>
<keyword evidence="5" id="KW-1185">Reference proteome</keyword>
<proteinExistence type="predicted"/>
<dbReference type="InterPro" id="IPR001375">
    <property type="entry name" value="Peptidase_S9_cat"/>
</dbReference>
<reference evidence="4 5" key="1">
    <citation type="submission" date="2019-08" db="EMBL/GenBank/DDBJ databases">
        <title>Archangium and Cystobacter genomes.</title>
        <authorList>
            <person name="Chen I.-C.K."/>
            <person name="Wielgoss S."/>
        </authorList>
    </citation>
    <scope>NUCLEOTIDE SEQUENCE [LARGE SCALE GENOMIC DNA]</scope>
    <source>
        <strain evidence="4 5">Cbm 6</strain>
    </source>
</reference>
<dbReference type="PANTHER" id="PTHR22946:SF9">
    <property type="entry name" value="POLYKETIDE TRANSFERASE AF380"/>
    <property type="match status" value="1"/>
</dbReference>
<evidence type="ECO:0000313" key="5">
    <source>
        <dbReference type="Proteomes" id="UP001611383"/>
    </source>
</evidence>
<dbReference type="RefSeq" id="WP_395811144.1">
    <property type="nucleotide sequence ID" value="NZ_CP043494.1"/>
</dbReference>
<protein>
    <submittedName>
        <fullName evidence="4">Alpha/beta fold hydrolase</fullName>
    </submittedName>
</protein>
<organism evidence="4 5">
    <name type="scientific">Archangium minus</name>
    <dbReference type="NCBI Taxonomy" id="83450"/>
    <lineage>
        <taxon>Bacteria</taxon>
        <taxon>Pseudomonadati</taxon>
        <taxon>Myxococcota</taxon>
        <taxon>Myxococcia</taxon>
        <taxon>Myxococcales</taxon>
        <taxon>Cystobacterineae</taxon>
        <taxon>Archangiaceae</taxon>
        <taxon>Archangium</taxon>
    </lineage>
</organism>
<gene>
    <name evidence="4" type="ORF">F0U60_48900</name>
</gene>
<feature type="chain" id="PRO_5047235187" evidence="2">
    <location>
        <begin position="21"/>
        <end position="318"/>
    </location>
</feature>
<dbReference type="Proteomes" id="UP001611383">
    <property type="component" value="Chromosome"/>
</dbReference>
<evidence type="ECO:0000256" key="1">
    <source>
        <dbReference type="ARBA" id="ARBA00022801"/>
    </source>
</evidence>
<name>A0ABY9X710_9BACT</name>
<evidence type="ECO:0000313" key="4">
    <source>
        <dbReference type="EMBL" id="WNG51180.1"/>
    </source>
</evidence>
<evidence type="ECO:0000256" key="2">
    <source>
        <dbReference type="SAM" id="SignalP"/>
    </source>
</evidence>
<evidence type="ECO:0000259" key="3">
    <source>
        <dbReference type="Pfam" id="PF00326"/>
    </source>
</evidence>
<dbReference type="Pfam" id="PF00326">
    <property type="entry name" value="Peptidase_S9"/>
    <property type="match status" value="1"/>
</dbReference>
<dbReference type="GO" id="GO:0016787">
    <property type="term" value="F:hydrolase activity"/>
    <property type="evidence" value="ECO:0007669"/>
    <property type="project" value="UniProtKB-KW"/>
</dbReference>
<dbReference type="Gene3D" id="3.40.50.1820">
    <property type="entry name" value="alpha/beta hydrolase"/>
    <property type="match status" value="1"/>
</dbReference>
<feature type="signal peptide" evidence="2">
    <location>
        <begin position="1"/>
        <end position="20"/>
    </location>
</feature>
<keyword evidence="1 4" id="KW-0378">Hydrolase</keyword>
<dbReference type="PROSITE" id="PS51257">
    <property type="entry name" value="PROKAR_LIPOPROTEIN"/>
    <property type="match status" value="1"/>
</dbReference>
<keyword evidence="2" id="KW-0732">Signal</keyword>
<dbReference type="EMBL" id="CP043494">
    <property type="protein sequence ID" value="WNG51180.1"/>
    <property type="molecule type" value="Genomic_DNA"/>
</dbReference>
<dbReference type="InterPro" id="IPR050261">
    <property type="entry name" value="FrsA_esterase"/>
</dbReference>
<dbReference type="SUPFAM" id="SSF53474">
    <property type="entry name" value="alpha/beta-Hydrolases"/>
    <property type="match status" value="1"/>
</dbReference>
<accession>A0ABY9X710</accession>
<feature type="domain" description="Peptidase S9 prolyl oligopeptidase catalytic" evidence="3">
    <location>
        <begin position="143"/>
        <end position="206"/>
    </location>
</feature>
<dbReference type="InterPro" id="IPR029058">
    <property type="entry name" value="AB_hydrolase_fold"/>
</dbReference>